<dbReference type="PROSITE" id="PS50097">
    <property type="entry name" value="BTB"/>
    <property type="match status" value="1"/>
</dbReference>
<dbReference type="OrthoDB" id="6418787at2759"/>
<dbReference type="EMBL" id="LJIJ01001144">
    <property type="protein sequence ID" value="ODM92804.1"/>
    <property type="molecule type" value="Genomic_DNA"/>
</dbReference>
<dbReference type="PANTHER" id="PTHR23110">
    <property type="entry name" value="BTB DOMAIN TRANSCRIPTION FACTOR"/>
    <property type="match status" value="1"/>
</dbReference>
<keyword evidence="1" id="KW-0539">Nucleus</keyword>
<accession>A0A1D2MJ25</accession>
<feature type="domain" description="BTB" evidence="2">
    <location>
        <begin position="32"/>
        <end position="91"/>
    </location>
</feature>
<protein>
    <submittedName>
        <fullName evidence="3">Broad-complex core protein isoforms 1/2/3/4/5</fullName>
    </submittedName>
</protein>
<sequence>MSSTQGVALRHNTHSSILLQRMSDIMKQGQLFDVSLSSNGQVIRCHRLILSAFSPHLAQIISNQPTPNLVIDFHDIEFQELEAVVHFMYHGGNYSESR</sequence>
<dbReference type="InterPro" id="IPR000210">
    <property type="entry name" value="BTB/POZ_dom"/>
</dbReference>
<dbReference type="Pfam" id="PF00651">
    <property type="entry name" value="BTB"/>
    <property type="match status" value="1"/>
</dbReference>
<dbReference type="GO" id="GO:0005634">
    <property type="term" value="C:nucleus"/>
    <property type="evidence" value="ECO:0007669"/>
    <property type="project" value="TreeGrafter"/>
</dbReference>
<dbReference type="AlphaFoldDB" id="A0A1D2MJ25"/>
<dbReference type="InterPro" id="IPR011333">
    <property type="entry name" value="SKP1/BTB/POZ_sf"/>
</dbReference>
<reference evidence="3 4" key="1">
    <citation type="journal article" date="2016" name="Genome Biol. Evol.">
        <title>Gene Family Evolution Reflects Adaptation to Soil Environmental Stressors in the Genome of the Collembolan Orchesella cincta.</title>
        <authorList>
            <person name="Faddeeva-Vakhrusheva A."/>
            <person name="Derks M.F."/>
            <person name="Anvar S.Y."/>
            <person name="Agamennone V."/>
            <person name="Suring W."/>
            <person name="Smit S."/>
            <person name="van Straalen N.M."/>
            <person name="Roelofs D."/>
        </authorList>
    </citation>
    <scope>NUCLEOTIDE SEQUENCE [LARGE SCALE GENOMIC DNA]</scope>
    <source>
        <tissue evidence="3">Mixed pool</tissue>
    </source>
</reference>
<dbReference type="PANTHER" id="PTHR23110:SF109">
    <property type="entry name" value="FI07618P-RELATED"/>
    <property type="match status" value="1"/>
</dbReference>
<dbReference type="Proteomes" id="UP000094527">
    <property type="component" value="Unassembled WGS sequence"/>
</dbReference>
<gene>
    <name evidence="3" type="ORF">Ocin01_13877</name>
</gene>
<dbReference type="SUPFAM" id="SSF54695">
    <property type="entry name" value="POZ domain"/>
    <property type="match status" value="1"/>
</dbReference>
<dbReference type="OMA" id="CEGHRFL"/>
<dbReference type="InterPro" id="IPR051095">
    <property type="entry name" value="Dros_DevTransReg"/>
</dbReference>
<dbReference type="GO" id="GO:0006357">
    <property type="term" value="P:regulation of transcription by RNA polymerase II"/>
    <property type="evidence" value="ECO:0007669"/>
    <property type="project" value="TreeGrafter"/>
</dbReference>
<name>A0A1D2MJ25_ORCCI</name>
<dbReference type="STRING" id="48709.A0A1D2MJ25"/>
<proteinExistence type="predicted"/>
<evidence type="ECO:0000256" key="1">
    <source>
        <dbReference type="ARBA" id="ARBA00023242"/>
    </source>
</evidence>
<evidence type="ECO:0000313" key="3">
    <source>
        <dbReference type="EMBL" id="ODM92804.1"/>
    </source>
</evidence>
<evidence type="ECO:0000313" key="4">
    <source>
        <dbReference type="Proteomes" id="UP000094527"/>
    </source>
</evidence>
<dbReference type="Gene3D" id="3.30.710.10">
    <property type="entry name" value="Potassium Channel Kv1.1, Chain A"/>
    <property type="match status" value="1"/>
</dbReference>
<keyword evidence="4" id="KW-1185">Reference proteome</keyword>
<comment type="caution">
    <text evidence="3">The sequence shown here is derived from an EMBL/GenBank/DDBJ whole genome shotgun (WGS) entry which is preliminary data.</text>
</comment>
<organism evidence="3 4">
    <name type="scientific">Orchesella cincta</name>
    <name type="common">Springtail</name>
    <name type="synonym">Podura cincta</name>
    <dbReference type="NCBI Taxonomy" id="48709"/>
    <lineage>
        <taxon>Eukaryota</taxon>
        <taxon>Metazoa</taxon>
        <taxon>Ecdysozoa</taxon>
        <taxon>Arthropoda</taxon>
        <taxon>Hexapoda</taxon>
        <taxon>Collembola</taxon>
        <taxon>Entomobryomorpha</taxon>
        <taxon>Entomobryoidea</taxon>
        <taxon>Orchesellidae</taxon>
        <taxon>Orchesellinae</taxon>
        <taxon>Orchesella</taxon>
    </lineage>
</organism>
<evidence type="ECO:0000259" key="2">
    <source>
        <dbReference type="PROSITE" id="PS50097"/>
    </source>
</evidence>